<feature type="domain" description="Calcineurin-like phosphoesterase" evidence="2">
    <location>
        <begin position="166"/>
        <end position="373"/>
    </location>
</feature>
<reference evidence="3" key="1">
    <citation type="submission" date="2021-01" db="EMBL/GenBank/DDBJ databases">
        <authorList>
            <person name="Corre E."/>
            <person name="Pelletier E."/>
            <person name="Niang G."/>
            <person name="Scheremetjew M."/>
            <person name="Finn R."/>
            <person name="Kale V."/>
            <person name="Holt S."/>
            <person name="Cochrane G."/>
            <person name="Meng A."/>
            <person name="Brown T."/>
            <person name="Cohen L."/>
        </authorList>
    </citation>
    <scope>NUCLEOTIDE SEQUENCE</scope>
    <source>
        <strain evidence="3">CCMP826</strain>
    </source>
</reference>
<dbReference type="Pfam" id="PF00149">
    <property type="entry name" value="Metallophos"/>
    <property type="match status" value="1"/>
</dbReference>
<dbReference type="PANTHER" id="PTHR46546">
    <property type="entry name" value="SHEWANELLA-LIKE PROTEIN PHOSPHATASE 1"/>
    <property type="match status" value="1"/>
</dbReference>
<dbReference type="Gene3D" id="3.60.21.10">
    <property type="match status" value="1"/>
</dbReference>
<dbReference type="GO" id="GO:0016787">
    <property type="term" value="F:hydrolase activity"/>
    <property type="evidence" value="ECO:0007669"/>
    <property type="project" value="InterPro"/>
</dbReference>
<dbReference type="InterPro" id="IPR029052">
    <property type="entry name" value="Metallo-depent_PP-like"/>
</dbReference>
<dbReference type="InterPro" id="IPR004843">
    <property type="entry name" value="Calcineurin-like_PHP"/>
</dbReference>
<sequence>MIPATTRKSALLYLTMTILVFSTYSSARSSVEALVGSLCRKGPRGIPPSSSWQRGASSLAFTVHPNANTLNKCAASKRSISSTTTRFGYYSSNFDRHYGISSIKGASPTYSTYIGGDGAADDSSSTSSSNQKSCTSLHSAIPISEYELPPPIDDVLSIQELKKGQRVVSFGDVHGDIDALVSFLVTAKLMDGSSTAENPIWCGGDSICVQTGDVLDRGDDELACLRLLASLSRQAQEAGGSLTLLYGNHEAINSIGLFQYANPGGNAEFEVDIGKPIDELMGNNRWRLQFAGNQPSRWAAMEPGGLLAESLLKNMKVAVVVGRTVFVHAGLTKEHLRDYGGVEGMNRAAKDWITQVHHGENNNDGEYDTVEEVLEAAQRRAKAAAATMPECLGGGIGSASPVWMRDYSNPSDNEPKVYAQTMIDEALQELGGGVQRMVMGHTPQYRINAALKGKAWRVDVGASRGVMNGTPEVLEIIHGGEDEEDVVNILTMGGDCICSSDRQVMPVAGFF</sequence>
<evidence type="ECO:0000259" key="2">
    <source>
        <dbReference type="Pfam" id="PF00149"/>
    </source>
</evidence>
<protein>
    <recommendedName>
        <fullName evidence="2">Calcineurin-like phosphoesterase domain-containing protein</fullName>
    </recommendedName>
</protein>
<evidence type="ECO:0000256" key="1">
    <source>
        <dbReference type="SAM" id="SignalP"/>
    </source>
</evidence>
<proteinExistence type="predicted"/>
<organism evidence="3">
    <name type="scientific">Helicotheca tamesis</name>
    <dbReference type="NCBI Taxonomy" id="374047"/>
    <lineage>
        <taxon>Eukaryota</taxon>
        <taxon>Sar</taxon>
        <taxon>Stramenopiles</taxon>
        <taxon>Ochrophyta</taxon>
        <taxon>Bacillariophyta</taxon>
        <taxon>Mediophyceae</taxon>
        <taxon>Lithodesmiophycidae</taxon>
        <taxon>Lithodesmiales</taxon>
        <taxon>Lithodesmiaceae</taxon>
        <taxon>Helicotheca</taxon>
    </lineage>
</organism>
<dbReference type="PANTHER" id="PTHR46546:SF4">
    <property type="entry name" value="SHEWANELLA-LIKE PROTEIN PHOSPHATASE 1"/>
    <property type="match status" value="1"/>
</dbReference>
<name>A0A7S2I054_9STRA</name>
<feature type="signal peptide" evidence="1">
    <location>
        <begin position="1"/>
        <end position="27"/>
    </location>
</feature>
<gene>
    <name evidence="3" type="ORF">HTAM1171_LOCUS8737</name>
</gene>
<keyword evidence="1" id="KW-0732">Signal</keyword>
<dbReference type="EMBL" id="HBGV01014246">
    <property type="protein sequence ID" value="CAD9505344.1"/>
    <property type="molecule type" value="Transcribed_RNA"/>
</dbReference>
<dbReference type="SUPFAM" id="SSF56300">
    <property type="entry name" value="Metallo-dependent phosphatases"/>
    <property type="match status" value="1"/>
</dbReference>
<dbReference type="AlphaFoldDB" id="A0A7S2I054"/>
<evidence type="ECO:0000313" key="3">
    <source>
        <dbReference type="EMBL" id="CAD9505344.1"/>
    </source>
</evidence>
<accession>A0A7S2I054</accession>
<feature type="chain" id="PRO_5031453590" description="Calcineurin-like phosphoesterase domain-containing protein" evidence="1">
    <location>
        <begin position="28"/>
        <end position="511"/>
    </location>
</feature>